<evidence type="ECO:0000313" key="2">
    <source>
        <dbReference type="Proteomes" id="UP000654075"/>
    </source>
</evidence>
<organism evidence="1 2">
    <name type="scientific">Polarella glacialis</name>
    <name type="common">Dinoflagellate</name>
    <dbReference type="NCBI Taxonomy" id="89957"/>
    <lineage>
        <taxon>Eukaryota</taxon>
        <taxon>Sar</taxon>
        <taxon>Alveolata</taxon>
        <taxon>Dinophyceae</taxon>
        <taxon>Suessiales</taxon>
        <taxon>Suessiaceae</taxon>
        <taxon>Polarella</taxon>
    </lineage>
</organism>
<proteinExistence type="predicted"/>
<dbReference type="EMBL" id="CAJNNV010007061">
    <property type="protein sequence ID" value="CAE8594433.1"/>
    <property type="molecule type" value="Genomic_DNA"/>
</dbReference>
<accession>A0A813E0B3</accession>
<gene>
    <name evidence="1" type="ORF">PGLA1383_LOCUS12980</name>
</gene>
<keyword evidence="2" id="KW-1185">Reference proteome</keyword>
<protein>
    <submittedName>
        <fullName evidence="1">Uncharacterized protein</fullName>
    </submittedName>
</protein>
<dbReference type="AlphaFoldDB" id="A0A813E0B3"/>
<reference evidence="1" key="1">
    <citation type="submission" date="2021-02" db="EMBL/GenBank/DDBJ databases">
        <authorList>
            <person name="Dougan E. K."/>
            <person name="Rhodes N."/>
            <person name="Thang M."/>
            <person name="Chan C."/>
        </authorList>
    </citation>
    <scope>NUCLEOTIDE SEQUENCE</scope>
</reference>
<comment type="caution">
    <text evidence="1">The sequence shown here is derived from an EMBL/GenBank/DDBJ whole genome shotgun (WGS) entry which is preliminary data.</text>
</comment>
<sequence>MGAALDIIAVGLDSSHDEIELEKQAAQKKGLDSGDSTLWSKESCRKGQVDSEATSADSPAAWSAVLWKQSQILGVWRPRAMRLNKAEDGWLLTSWELTTNRCTGSWKLPYSMPYIELAPKHGFAAAIVVAGVPLGASTRRGTAALNELCVLLNGAFMRFGSSTSLYSLGGGQFLDEEDGDSDTLERSRCRSNSVCSTAASSNACSSASLC</sequence>
<name>A0A813E0B3_POLGL</name>
<evidence type="ECO:0000313" key="1">
    <source>
        <dbReference type="EMBL" id="CAE8594433.1"/>
    </source>
</evidence>
<dbReference type="Proteomes" id="UP000654075">
    <property type="component" value="Unassembled WGS sequence"/>
</dbReference>